<reference evidence="1" key="1">
    <citation type="journal article" date="2020" name="mSystems">
        <title>Genome- and Community-Level Interaction Insights into Carbon Utilization and Element Cycling Functions of Hydrothermarchaeota in Hydrothermal Sediment.</title>
        <authorList>
            <person name="Zhou Z."/>
            <person name="Liu Y."/>
            <person name="Xu W."/>
            <person name="Pan J."/>
            <person name="Luo Z.H."/>
            <person name="Li M."/>
        </authorList>
    </citation>
    <scope>NUCLEOTIDE SEQUENCE [LARGE SCALE GENOMIC DNA]</scope>
    <source>
        <strain evidence="1">SpSt-488</strain>
    </source>
</reference>
<gene>
    <name evidence="1" type="ORF">ENS41_00820</name>
</gene>
<dbReference type="AlphaFoldDB" id="A0A7C4CCS6"/>
<evidence type="ECO:0000313" key="1">
    <source>
        <dbReference type="EMBL" id="HGK27484.1"/>
    </source>
</evidence>
<organism evidence="1">
    <name type="scientific">candidate division WOR-3 bacterium</name>
    <dbReference type="NCBI Taxonomy" id="2052148"/>
    <lineage>
        <taxon>Bacteria</taxon>
        <taxon>Bacteria division WOR-3</taxon>
    </lineage>
</organism>
<accession>A0A7C4CCS6</accession>
<sequence length="219" mass="24414">MPRRRSRPLLPTLVILALAVGLVLVLRPRLARPRPAPPPEPKPAPARSLDPALAARLEPLLDDWLARWRKTDPGFSLARLRALAEYEIETPRPEPELAPDSAAALLRRREAAGLISHSPDRSRYIDLNAYAEVVVSRTGTRVYSEPDQLVELVDLRRRTRTRLAFHGTASATDAARWLDDSTVVLCGSSENPAGARSHRLPELRLARLNRRTVATYTLP</sequence>
<protein>
    <submittedName>
        <fullName evidence="1">Uncharacterized protein</fullName>
    </submittedName>
</protein>
<comment type="caution">
    <text evidence="1">The sequence shown here is derived from an EMBL/GenBank/DDBJ whole genome shotgun (WGS) entry which is preliminary data.</text>
</comment>
<dbReference type="EMBL" id="DSUT01000013">
    <property type="protein sequence ID" value="HGK27484.1"/>
    <property type="molecule type" value="Genomic_DNA"/>
</dbReference>
<proteinExistence type="predicted"/>
<name>A0A7C4CCS6_UNCW3</name>